<protein>
    <recommendedName>
        <fullName evidence="4">Transcription regulator HTH AraC- type ligand binding domain-containing protein</fullName>
    </recommendedName>
</protein>
<name>A0AAD1AGE2_9MICO</name>
<dbReference type="RefSeq" id="WP_104265982.1">
    <property type="nucleotide sequence ID" value="NZ_CP028130.1"/>
</dbReference>
<dbReference type="Proteomes" id="UP000283946">
    <property type="component" value="Chromosome"/>
</dbReference>
<organism evidence="2 3">
    <name type="scientific">Rathayibacter iranicus</name>
    <dbReference type="NCBI Taxonomy" id="59737"/>
    <lineage>
        <taxon>Bacteria</taxon>
        <taxon>Bacillati</taxon>
        <taxon>Actinomycetota</taxon>
        <taxon>Actinomycetes</taxon>
        <taxon>Micrococcales</taxon>
        <taxon>Microbacteriaceae</taxon>
        <taxon>Rathayibacter</taxon>
    </lineage>
</organism>
<sequence length="183" mass="20693">MDDDHRHVRLQAGGGDPDEARHRLARLYNGDDWRAATTGSDFTYRYAAIGDSGMTLRISRMSERLADGVGDSGDVVVQWIVSGRARIDLGTTSITMEPHRPVLFPVDRPFSFDYLDFDQRLGRRSRVRRCGVASAARRDQVEHPRQAPSERQALPAHTRCPYRTTLTGAWPLLSRKRSRRSAC</sequence>
<evidence type="ECO:0000256" key="1">
    <source>
        <dbReference type="SAM" id="MobiDB-lite"/>
    </source>
</evidence>
<evidence type="ECO:0000313" key="2">
    <source>
        <dbReference type="EMBL" id="AZZ56770.1"/>
    </source>
</evidence>
<gene>
    <name evidence="2" type="ORF">C7V51_13470</name>
</gene>
<evidence type="ECO:0008006" key="4">
    <source>
        <dbReference type="Google" id="ProtNLM"/>
    </source>
</evidence>
<proteinExistence type="predicted"/>
<dbReference type="AlphaFoldDB" id="A0AAD1AGE2"/>
<reference evidence="2 3" key="1">
    <citation type="submission" date="2018-03" db="EMBL/GenBank/DDBJ databases">
        <title>Bacteriophage NCPPB3778 and a type I-E CRISPR drive the evolution of the US Biological Select Agent, Rathayibacter toxicus.</title>
        <authorList>
            <person name="Davis E.W.II."/>
            <person name="Tabima J.F."/>
            <person name="Weisberg A.J."/>
            <person name="Dantas Lopes L."/>
            <person name="Wiseman M.S."/>
            <person name="Wiseman M.S."/>
            <person name="Pupko T."/>
            <person name="Belcher M.S."/>
            <person name="Sechler A.J."/>
            <person name="Tancos M.A."/>
            <person name="Schroeder B.K."/>
            <person name="Murray T.D."/>
            <person name="Luster D.G."/>
            <person name="Schneider W.L."/>
            <person name="Rogers E."/>
            <person name="Andreote F.D."/>
            <person name="Grunwald N.J."/>
            <person name="Putnam M.L."/>
            <person name="Chang J.H."/>
        </authorList>
    </citation>
    <scope>NUCLEOTIDE SEQUENCE [LARGE SCALE GENOMIC DNA]</scope>
    <source>
        <strain evidence="2 3">NCCPB 2253</strain>
    </source>
</reference>
<accession>A0AAD1AGE2</accession>
<feature type="region of interest" description="Disordered" evidence="1">
    <location>
        <begin position="137"/>
        <end position="157"/>
    </location>
</feature>
<dbReference type="EMBL" id="CP028130">
    <property type="protein sequence ID" value="AZZ56770.1"/>
    <property type="molecule type" value="Genomic_DNA"/>
</dbReference>
<dbReference type="KEGG" id="ria:C7V51_13470"/>
<evidence type="ECO:0000313" key="3">
    <source>
        <dbReference type="Proteomes" id="UP000283946"/>
    </source>
</evidence>